<name>A0A0E0H9U7_ORYNI</name>
<dbReference type="Proteomes" id="UP000006591">
    <property type="component" value="Chromosome 5"/>
</dbReference>
<feature type="region of interest" description="Disordered" evidence="1">
    <location>
        <begin position="61"/>
        <end position="84"/>
    </location>
</feature>
<feature type="compositionally biased region" description="Polar residues" evidence="1">
    <location>
        <begin position="194"/>
        <end position="203"/>
    </location>
</feature>
<reference evidence="3" key="2">
    <citation type="submission" date="2018-04" db="EMBL/GenBank/DDBJ databases">
        <title>OnivRS2 (Oryza nivara Reference Sequence Version 2).</title>
        <authorList>
            <person name="Zhang J."/>
            <person name="Kudrna D."/>
            <person name="Lee S."/>
            <person name="Talag J."/>
            <person name="Rajasekar S."/>
            <person name="Welchert J."/>
            <person name="Hsing Y.-I."/>
            <person name="Wing R.A."/>
        </authorList>
    </citation>
    <scope>NUCLEOTIDE SEQUENCE [LARGE SCALE GENOMIC DNA]</scope>
    <source>
        <strain evidence="3">SL10</strain>
    </source>
</reference>
<dbReference type="AlphaFoldDB" id="A0A0E0H9U7"/>
<evidence type="ECO:0000256" key="2">
    <source>
        <dbReference type="SAM" id="SignalP"/>
    </source>
</evidence>
<accession>A0A0E0H9U7</accession>
<dbReference type="HOGENOM" id="CLU_061067_0_0_1"/>
<dbReference type="STRING" id="4536.A0A0E0H9U7"/>
<evidence type="ECO:0000256" key="1">
    <source>
        <dbReference type="SAM" id="MobiDB-lite"/>
    </source>
</evidence>
<dbReference type="PANTHER" id="PTHR35717">
    <property type="entry name" value="OS05G0156200 PROTEIN"/>
    <property type="match status" value="1"/>
</dbReference>
<feature type="compositionally biased region" description="Low complexity" evidence="1">
    <location>
        <begin position="206"/>
        <end position="215"/>
    </location>
</feature>
<dbReference type="OMA" id="SCRAPSM"/>
<feature type="region of interest" description="Disordered" evidence="1">
    <location>
        <begin position="297"/>
        <end position="348"/>
    </location>
</feature>
<sequence>MILSFFWSKKKKKQTKKRPKLLLLLRLSLFCSSFHSQTLQEEEVASQSPLAIPTWPRMVGGGGGGEAAMSPPSGGGKRGRDPEEDVYVDNLHSHKRYLSEIMASSLNGLSVGDSLVDNIMESPARSENTSYFRPCGRSTLFDDRTLAQVTFFNMPMNTHLDTHADDTSTLQDEIISQYSPMSEDSDDYRCYDTQLPNGSQTDAMVSPSTSPMSSPHRFQKPQSGLLSANPYPLPSCSLSSVVCSNPRRGSENEGRFPSSPNDMCHGGDLRKTALLRSVQMRVQGPHAYELSFCGRQEQEHAHDHEDEHQHEHLEGLEGAERSSSHRETISDGVGYQMPENSYGRPEHDIDYIEDCTPHGCLSDLKFKQEDKDCSKLTSMDKNR</sequence>
<evidence type="ECO:0000313" key="3">
    <source>
        <dbReference type="EnsemblPlants" id="ONIVA05G04290.1"/>
    </source>
</evidence>
<dbReference type="PANTHER" id="PTHR35717:SF1">
    <property type="entry name" value="OS05G0156200 PROTEIN"/>
    <property type="match status" value="1"/>
</dbReference>
<reference evidence="3" key="1">
    <citation type="submission" date="2015-04" db="UniProtKB">
        <authorList>
            <consortium name="EnsemblPlants"/>
        </authorList>
    </citation>
    <scope>IDENTIFICATION</scope>
    <source>
        <strain evidence="3">SL10</strain>
    </source>
</reference>
<keyword evidence="2" id="KW-0732">Signal</keyword>
<evidence type="ECO:0000313" key="4">
    <source>
        <dbReference type="Proteomes" id="UP000006591"/>
    </source>
</evidence>
<dbReference type="Gramene" id="ONIVA05G04290.1">
    <property type="protein sequence ID" value="ONIVA05G04290.1"/>
    <property type="gene ID" value="ONIVA05G04290"/>
</dbReference>
<protein>
    <submittedName>
        <fullName evidence="3">Uncharacterized protein</fullName>
    </submittedName>
</protein>
<feature type="compositionally biased region" description="Basic and acidic residues" evidence="1">
    <location>
        <begin position="297"/>
        <end position="329"/>
    </location>
</feature>
<dbReference type="eggNOG" id="ENOG502QWMC">
    <property type="taxonomic scope" value="Eukaryota"/>
</dbReference>
<proteinExistence type="predicted"/>
<feature type="signal peptide" evidence="2">
    <location>
        <begin position="1"/>
        <end position="36"/>
    </location>
</feature>
<dbReference type="EnsemblPlants" id="ONIVA05G04290.1">
    <property type="protein sequence ID" value="ONIVA05G04290.1"/>
    <property type="gene ID" value="ONIVA05G04290"/>
</dbReference>
<feature type="region of interest" description="Disordered" evidence="1">
    <location>
        <begin position="178"/>
        <end position="226"/>
    </location>
</feature>
<feature type="chain" id="PRO_5002361500" evidence="2">
    <location>
        <begin position="37"/>
        <end position="383"/>
    </location>
</feature>
<feature type="region of interest" description="Disordered" evidence="1">
    <location>
        <begin position="241"/>
        <end position="267"/>
    </location>
</feature>
<organism evidence="3">
    <name type="scientific">Oryza nivara</name>
    <name type="common">Indian wild rice</name>
    <name type="synonym">Oryza sativa f. spontanea</name>
    <dbReference type="NCBI Taxonomy" id="4536"/>
    <lineage>
        <taxon>Eukaryota</taxon>
        <taxon>Viridiplantae</taxon>
        <taxon>Streptophyta</taxon>
        <taxon>Embryophyta</taxon>
        <taxon>Tracheophyta</taxon>
        <taxon>Spermatophyta</taxon>
        <taxon>Magnoliopsida</taxon>
        <taxon>Liliopsida</taxon>
        <taxon>Poales</taxon>
        <taxon>Poaceae</taxon>
        <taxon>BOP clade</taxon>
        <taxon>Oryzoideae</taxon>
        <taxon>Oryzeae</taxon>
        <taxon>Oryzinae</taxon>
        <taxon>Oryza</taxon>
    </lineage>
</organism>
<keyword evidence="4" id="KW-1185">Reference proteome</keyword>